<dbReference type="STRING" id="1108045.GORHZ_169_00220"/>
<reference evidence="2 3" key="1">
    <citation type="submission" date="2012-08" db="EMBL/GenBank/DDBJ databases">
        <title>Whole genome shotgun sequence of Gordonia rhizosphera NBRC 16068.</title>
        <authorList>
            <person name="Takarada H."/>
            <person name="Isaki S."/>
            <person name="Hosoyama A."/>
            <person name="Tsuchikane K."/>
            <person name="Katsumata H."/>
            <person name="Baba S."/>
            <person name="Ohji S."/>
            <person name="Yamazaki S."/>
            <person name="Fujita N."/>
        </authorList>
    </citation>
    <scope>NUCLEOTIDE SEQUENCE [LARGE SCALE GENOMIC DNA]</scope>
    <source>
        <strain evidence="2 3">NBRC 16068</strain>
    </source>
</reference>
<proteinExistence type="predicted"/>
<gene>
    <name evidence="2" type="ORF">GORHZ_169_00220</name>
</gene>
<dbReference type="InterPro" id="IPR029058">
    <property type="entry name" value="AB_hydrolase_fold"/>
</dbReference>
<dbReference type="Gene3D" id="3.40.50.1820">
    <property type="entry name" value="alpha/beta hydrolase"/>
    <property type="match status" value="1"/>
</dbReference>
<name>K6WEV2_9ACTN</name>
<comment type="caution">
    <text evidence="2">The sequence shown here is derived from an EMBL/GenBank/DDBJ whole genome shotgun (WGS) entry which is preliminary data.</text>
</comment>
<dbReference type="eggNOG" id="COG2267">
    <property type="taxonomic scope" value="Bacteria"/>
</dbReference>
<sequence>MIPVKSVSLRIEVGATISAAVPQQIAGTVYYPEEFEPGEHPLVIFAAPGGGYSQHYYNMHFDGHEGYSEAEYHTARDIVFITMDHLGVGESSLELTEQLSIEQAADTNDAFVREVVTRLEKGSVAADLPPLASPFVVGVGQSMGGGVTIVMQSRNRTFDAIVALGKSALHSVLPQPTFDLFDVQRSIFYFSRTTPLNELSIRLTSDRIPDFLYPFHWPEEPEDVVAEDMKGGYPARQEAPVFGSATTPTYAVAMMSPAFLTPDAARIEVPVLVAGGERDVMPDARREPTAFINSSDVSVFIAPRMAHMHNFAPTRRLLWQRVAEWSQMQARREVA</sequence>
<feature type="domain" description="AB hydrolase-1" evidence="1">
    <location>
        <begin position="47"/>
        <end position="315"/>
    </location>
</feature>
<dbReference type="GO" id="GO:0003824">
    <property type="term" value="F:catalytic activity"/>
    <property type="evidence" value="ECO:0007669"/>
    <property type="project" value="UniProtKB-ARBA"/>
</dbReference>
<protein>
    <recommendedName>
        <fullName evidence="1">AB hydrolase-1 domain-containing protein</fullName>
    </recommendedName>
</protein>
<keyword evidence="3" id="KW-1185">Reference proteome</keyword>
<accession>K6WEV2</accession>
<evidence type="ECO:0000259" key="1">
    <source>
        <dbReference type="Pfam" id="PF12697"/>
    </source>
</evidence>
<dbReference type="Proteomes" id="UP000008363">
    <property type="component" value="Unassembled WGS sequence"/>
</dbReference>
<evidence type="ECO:0000313" key="3">
    <source>
        <dbReference type="Proteomes" id="UP000008363"/>
    </source>
</evidence>
<dbReference type="AlphaFoldDB" id="K6WEV2"/>
<organism evidence="2 3">
    <name type="scientific">Gordonia rhizosphera NBRC 16068</name>
    <dbReference type="NCBI Taxonomy" id="1108045"/>
    <lineage>
        <taxon>Bacteria</taxon>
        <taxon>Bacillati</taxon>
        <taxon>Actinomycetota</taxon>
        <taxon>Actinomycetes</taxon>
        <taxon>Mycobacteriales</taxon>
        <taxon>Gordoniaceae</taxon>
        <taxon>Gordonia</taxon>
    </lineage>
</organism>
<dbReference type="InterPro" id="IPR000073">
    <property type="entry name" value="AB_hydrolase_1"/>
</dbReference>
<evidence type="ECO:0000313" key="2">
    <source>
        <dbReference type="EMBL" id="GAB92276.1"/>
    </source>
</evidence>
<dbReference type="Pfam" id="PF12697">
    <property type="entry name" value="Abhydrolase_6"/>
    <property type="match status" value="1"/>
</dbReference>
<dbReference type="SUPFAM" id="SSF53474">
    <property type="entry name" value="alpha/beta-Hydrolases"/>
    <property type="match status" value="1"/>
</dbReference>
<dbReference type="EMBL" id="BAHC01000169">
    <property type="protein sequence ID" value="GAB92276.1"/>
    <property type="molecule type" value="Genomic_DNA"/>
</dbReference>